<dbReference type="EMBL" id="CAICTM010003031">
    <property type="protein sequence ID" value="CAB9530769.1"/>
    <property type="molecule type" value="Genomic_DNA"/>
</dbReference>
<organism evidence="2 3">
    <name type="scientific">Seminavis robusta</name>
    <dbReference type="NCBI Taxonomy" id="568900"/>
    <lineage>
        <taxon>Eukaryota</taxon>
        <taxon>Sar</taxon>
        <taxon>Stramenopiles</taxon>
        <taxon>Ochrophyta</taxon>
        <taxon>Bacillariophyta</taxon>
        <taxon>Bacillariophyceae</taxon>
        <taxon>Bacillariophycidae</taxon>
        <taxon>Naviculales</taxon>
        <taxon>Naviculaceae</taxon>
        <taxon>Seminavis</taxon>
    </lineage>
</organism>
<dbReference type="Proteomes" id="UP001153069">
    <property type="component" value="Unassembled WGS sequence"/>
</dbReference>
<gene>
    <name evidence="2" type="ORF">SEMRO_3033_G342520.1</name>
</gene>
<dbReference type="AlphaFoldDB" id="A0A9N8F395"/>
<reference evidence="2" key="1">
    <citation type="submission" date="2020-06" db="EMBL/GenBank/DDBJ databases">
        <authorList>
            <consortium name="Plant Systems Biology data submission"/>
        </authorList>
    </citation>
    <scope>NUCLEOTIDE SEQUENCE</scope>
    <source>
        <strain evidence="2">D6</strain>
    </source>
</reference>
<evidence type="ECO:0000313" key="2">
    <source>
        <dbReference type="EMBL" id="CAB9530769.1"/>
    </source>
</evidence>
<name>A0A9N8F395_9STRA</name>
<comment type="caution">
    <text evidence="2">The sequence shown here is derived from an EMBL/GenBank/DDBJ whole genome shotgun (WGS) entry which is preliminary data.</text>
</comment>
<keyword evidence="3" id="KW-1185">Reference proteome</keyword>
<evidence type="ECO:0000256" key="1">
    <source>
        <dbReference type="SAM" id="MobiDB-lite"/>
    </source>
</evidence>
<evidence type="ECO:0000313" key="3">
    <source>
        <dbReference type="Proteomes" id="UP001153069"/>
    </source>
</evidence>
<feature type="compositionally biased region" description="Basic and acidic residues" evidence="1">
    <location>
        <begin position="241"/>
        <end position="257"/>
    </location>
</feature>
<accession>A0A9N8F395</accession>
<dbReference type="OrthoDB" id="10262585at2759"/>
<sequence>MPSSSSTGLQLAVTISQLWMGIQAFSSSTPQQRPFVELTNPLIDIPDRLPASFVANWPTFVLDGRSWTRIPDSHGFVPPHSLEELWQPQDLQLPTCRLAVGIHVRNGVIRHILPAIDLTLAEEHRNRGLNKLESIEASIHAAIEALADNPPEELGDGSNVIHVLTPPPPPQQQQTDDDNTVVCPRPGSDLRVLLRQEDGTTVGALQVSVEKTAPGSESEYLPDVYKPLFQDEALRRPAFVESRKRLEQSRASKEQREANQQVD</sequence>
<feature type="region of interest" description="Disordered" evidence="1">
    <location>
        <begin position="236"/>
        <end position="263"/>
    </location>
</feature>
<proteinExistence type="predicted"/>
<protein>
    <submittedName>
        <fullName evidence="2">Uncharacterized protein</fullName>
    </submittedName>
</protein>